<dbReference type="GO" id="GO:0005886">
    <property type="term" value="C:plasma membrane"/>
    <property type="evidence" value="ECO:0007669"/>
    <property type="project" value="UniProtKB-SubCell"/>
</dbReference>
<comment type="similarity">
    <text evidence="2">Belongs to the binding-protein-dependent transport system permease family. CysTW subfamily.</text>
</comment>
<dbReference type="InterPro" id="IPR035906">
    <property type="entry name" value="MetI-like_sf"/>
</dbReference>
<keyword evidence="5" id="KW-0997">Cell inner membrane</keyword>
<evidence type="ECO:0000256" key="9">
    <source>
        <dbReference type="ARBA" id="ARBA00023136"/>
    </source>
</evidence>
<dbReference type="PANTHER" id="PTHR30425">
    <property type="entry name" value="PHOSPHATE TRANSPORT SYSTEM PERMEASE PROTEIN PST"/>
    <property type="match status" value="1"/>
</dbReference>
<proteinExistence type="inferred from homology"/>
<dbReference type="InterPro" id="IPR051124">
    <property type="entry name" value="Phosphate_Transport_Permease"/>
</dbReference>
<dbReference type="PANTHER" id="PTHR30425:SF1">
    <property type="entry name" value="PHOSPHATE TRANSPORT SYSTEM PERMEASE PROTEIN PSTC"/>
    <property type="match status" value="1"/>
</dbReference>
<protein>
    <submittedName>
        <fullName evidence="12">Phosphate ABC transporter permease</fullName>
    </submittedName>
</protein>
<dbReference type="Pfam" id="PF00528">
    <property type="entry name" value="BPD_transp_1"/>
    <property type="match status" value="1"/>
</dbReference>
<dbReference type="AlphaFoldDB" id="A0A2X3F4M8"/>
<dbReference type="Gene3D" id="1.10.3720.10">
    <property type="entry name" value="MetI-like"/>
    <property type="match status" value="1"/>
</dbReference>
<keyword evidence="6" id="KW-0592">Phosphate transport</keyword>
<sequence length="185" mass="19804">MRLTSRSRSATSWSTIPFVGALFAGPAFGIGILAAGVILAIMIIPYIAAVMRDVFEQTPVMMKESAYGIGCTTWEVIWRIVLPFTKNGVIGGVMLGLGRALGETMAVTFIIGNTYQLDSISLYMPGNSITSALANEFAEAETGLHVAALMELGLILFVITFIVLAASKFMIMRLAKNEGHANGDH</sequence>
<feature type="domain" description="ABC transmembrane type-1" evidence="11">
    <location>
        <begin position="1"/>
        <end position="167"/>
    </location>
</feature>
<evidence type="ECO:0000313" key="13">
    <source>
        <dbReference type="Proteomes" id="UP000251123"/>
    </source>
</evidence>
<evidence type="ECO:0000256" key="1">
    <source>
        <dbReference type="ARBA" id="ARBA00004429"/>
    </source>
</evidence>
<dbReference type="EMBL" id="UASN01000022">
    <property type="protein sequence ID" value="SQC17630.1"/>
    <property type="molecule type" value="Genomic_DNA"/>
</dbReference>
<keyword evidence="8 10" id="KW-1133">Transmembrane helix</keyword>
<dbReference type="Proteomes" id="UP000251123">
    <property type="component" value="Unassembled WGS sequence"/>
</dbReference>
<evidence type="ECO:0000259" key="11">
    <source>
        <dbReference type="PROSITE" id="PS50928"/>
    </source>
</evidence>
<evidence type="ECO:0000313" key="12">
    <source>
        <dbReference type="EMBL" id="SQC17630.1"/>
    </source>
</evidence>
<evidence type="ECO:0000256" key="3">
    <source>
        <dbReference type="ARBA" id="ARBA00022448"/>
    </source>
</evidence>
<evidence type="ECO:0000256" key="8">
    <source>
        <dbReference type="ARBA" id="ARBA00022989"/>
    </source>
</evidence>
<evidence type="ECO:0000256" key="6">
    <source>
        <dbReference type="ARBA" id="ARBA00022592"/>
    </source>
</evidence>
<dbReference type="GO" id="GO:0055085">
    <property type="term" value="P:transmembrane transport"/>
    <property type="evidence" value="ECO:0007669"/>
    <property type="project" value="InterPro"/>
</dbReference>
<accession>A0A2X3F4M8</accession>
<gene>
    <name evidence="12" type="primary">pstC</name>
    <name evidence="12" type="ORF">NCTC9601_04823</name>
</gene>
<dbReference type="SUPFAM" id="SSF161098">
    <property type="entry name" value="MetI-like"/>
    <property type="match status" value="1"/>
</dbReference>
<evidence type="ECO:0000256" key="10">
    <source>
        <dbReference type="RuleBase" id="RU363032"/>
    </source>
</evidence>
<dbReference type="CDD" id="cd06261">
    <property type="entry name" value="TM_PBP2"/>
    <property type="match status" value="1"/>
</dbReference>
<comment type="subcellular location">
    <subcellularLocation>
        <location evidence="1">Cell inner membrane</location>
        <topology evidence="1">Multi-pass membrane protein</topology>
    </subcellularLocation>
    <subcellularLocation>
        <location evidence="10">Cell membrane</location>
        <topology evidence="10">Multi-pass membrane protein</topology>
    </subcellularLocation>
</comment>
<evidence type="ECO:0000256" key="5">
    <source>
        <dbReference type="ARBA" id="ARBA00022519"/>
    </source>
</evidence>
<organism evidence="12 13">
    <name type="scientific">Klebsiella pneumoniae</name>
    <dbReference type="NCBI Taxonomy" id="573"/>
    <lineage>
        <taxon>Bacteria</taxon>
        <taxon>Pseudomonadati</taxon>
        <taxon>Pseudomonadota</taxon>
        <taxon>Gammaproteobacteria</taxon>
        <taxon>Enterobacterales</taxon>
        <taxon>Enterobacteriaceae</taxon>
        <taxon>Klebsiella/Raoultella group</taxon>
        <taxon>Klebsiella</taxon>
        <taxon>Klebsiella pneumoniae complex</taxon>
    </lineage>
</organism>
<evidence type="ECO:0000256" key="4">
    <source>
        <dbReference type="ARBA" id="ARBA00022475"/>
    </source>
</evidence>
<evidence type="ECO:0000256" key="2">
    <source>
        <dbReference type="ARBA" id="ARBA00007069"/>
    </source>
</evidence>
<keyword evidence="7 10" id="KW-0812">Transmembrane</keyword>
<reference evidence="12 13" key="1">
    <citation type="submission" date="2018-06" db="EMBL/GenBank/DDBJ databases">
        <authorList>
            <consortium name="Pathogen Informatics"/>
            <person name="Doyle S."/>
        </authorList>
    </citation>
    <scope>NUCLEOTIDE SEQUENCE [LARGE SCALE GENOMIC DNA]</scope>
    <source>
        <strain evidence="12 13">NCTC9601</strain>
    </source>
</reference>
<evidence type="ECO:0000256" key="7">
    <source>
        <dbReference type="ARBA" id="ARBA00022692"/>
    </source>
</evidence>
<name>A0A2X3F4M8_KLEPN</name>
<keyword evidence="9 10" id="KW-0472">Membrane</keyword>
<keyword evidence="4" id="KW-1003">Cell membrane</keyword>
<feature type="transmembrane region" description="Helical" evidence="10">
    <location>
        <begin position="21"/>
        <end position="48"/>
    </location>
</feature>
<keyword evidence="3 10" id="KW-0813">Transport</keyword>
<feature type="transmembrane region" description="Helical" evidence="10">
    <location>
        <begin position="144"/>
        <end position="166"/>
    </location>
</feature>
<dbReference type="PROSITE" id="PS50928">
    <property type="entry name" value="ABC_TM1"/>
    <property type="match status" value="1"/>
</dbReference>
<dbReference type="InterPro" id="IPR000515">
    <property type="entry name" value="MetI-like"/>
</dbReference>
<dbReference type="GO" id="GO:0006817">
    <property type="term" value="P:phosphate ion transport"/>
    <property type="evidence" value="ECO:0007669"/>
    <property type="project" value="UniProtKB-KW"/>
</dbReference>